<dbReference type="SUPFAM" id="SSF51338">
    <property type="entry name" value="Composite domain of metallo-dependent hydrolases"/>
    <property type="match status" value="1"/>
</dbReference>
<dbReference type="Proteomes" id="UP001251528">
    <property type="component" value="Unassembled WGS sequence"/>
</dbReference>
<dbReference type="Gene3D" id="2.30.40.10">
    <property type="entry name" value="Urease, subunit C, domain 1"/>
    <property type="match status" value="1"/>
</dbReference>
<dbReference type="InterPro" id="IPR006680">
    <property type="entry name" value="Amidohydro-rel"/>
</dbReference>
<dbReference type="Gene3D" id="3.40.50.10910">
    <property type="entry name" value="Amidohydrolase"/>
    <property type="match status" value="1"/>
</dbReference>
<feature type="domain" description="Amidohydrolase-related" evidence="1">
    <location>
        <begin position="57"/>
        <end position="402"/>
    </location>
</feature>
<dbReference type="AlphaFoldDB" id="A0AAJ0D0H4"/>
<evidence type="ECO:0000259" key="1">
    <source>
        <dbReference type="Pfam" id="PF01979"/>
    </source>
</evidence>
<dbReference type="Gene3D" id="1.20.58.520">
    <property type="entry name" value="Amidohydrolase"/>
    <property type="match status" value="1"/>
</dbReference>
<dbReference type="Gene3D" id="3.30.110.90">
    <property type="entry name" value="Amidohydrolase"/>
    <property type="match status" value="1"/>
</dbReference>
<dbReference type="PANTHER" id="PTHR43135">
    <property type="entry name" value="ALPHA-D-RIBOSE 1-METHYLPHOSPHONATE 5-TRIPHOSPHATE DIPHOSPHATASE"/>
    <property type="match status" value="1"/>
</dbReference>
<dbReference type="PANTHER" id="PTHR43135:SF3">
    <property type="entry name" value="ALPHA-D-RIBOSE 1-METHYLPHOSPHONATE 5-TRIPHOSPHATE DIPHOSPHATASE"/>
    <property type="match status" value="1"/>
</dbReference>
<keyword evidence="3" id="KW-1185">Reference proteome</keyword>
<proteinExistence type="predicted"/>
<dbReference type="SUPFAM" id="SSF51556">
    <property type="entry name" value="Metallo-dependent hydrolases"/>
    <property type="match status" value="1"/>
</dbReference>
<dbReference type="InterPro" id="IPR032466">
    <property type="entry name" value="Metal_Hydrolase"/>
</dbReference>
<name>A0AAJ0D0H4_9HYPO</name>
<dbReference type="InterPro" id="IPR011059">
    <property type="entry name" value="Metal-dep_hydrolase_composite"/>
</dbReference>
<dbReference type="InterPro" id="IPR051781">
    <property type="entry name" value="Metallo-dep_Hydrolase"/>
</dbReference>
<dbReference type="EMBL" id="JASWJB010000009">
    <property type="protein sequence ID" value="KAK2613025.1"/>
    <property type="molecule type" value="Genomic_DNA"/>
</dbReference>
<evidence type="ECO:0000313" key="2">
    <source>
        <dbReference type="EMBL" id="KAK2613025.1"/>
    </source>
</evidence>
<comment type="caution">
    <text evidence="2">The sequence shown here is derived from an EMBL/GenBank/DDBJ whole genome shotgun (WGS) entry which is preliminary data.</text>
</comment>
<protein>
    <recommendedName>
        <fullName evidence="1">Amidohydrolase-related domain-containing protein</fullName>
    </recommendedName>
</protein>
<evidence type="ECO:0000313" key="3">
    <source>
        <dbReference type="Proteomes" id="UP001251528"/>
    </source>
</evidence>
<accession>A0AAJ0D0H4</accession>
<reference evidence="2" key="1">
    <citation type="submission" date="2023-06" db="EMBL/GenBank/DDBJ databases">
        <title>Conoideocrella luteorostrata (Hypocreales: Clavicipitaceae), a potential biocontrol fungus for elongate hemlock scale in United States Christmas tree production areas.</title>
        <authorList>
            <person name="Barrett H."/>
            <person name="Lovett B."/>
            <person name="Macias A.M."/>
            <person name="Stajich J.E."/>
            <person name="Kasson M.T."/>
        </authorList>
    </citation>
    <scope>NUCLEOTIDE SEQUENCE</scope>
    <source>
        <strain evidence="2">ARSEF 14590</strain>
    </source>
</reference>
<dbReference type="Pfam" id="PF01979">
    <property type="entry name" value="Amidohydro_1"/>
    <property type="match status" value="1"/>
</dbReference>
<gene>
    <name evidence="2" type="ORF">QQS21_000954</name>
</gene>
<organism evidence="2 3">
    <name type="scientific">Conoideocrella luteorostrata</name>
    <dbReference type="NCBI Taxonomy" id="1105319"/>
    <lineage>
        <taxon>Eukaryota</taxon>
        <taxon>Fungi</taxon>
        <taxon>Dikarya</taxon>
        <taxon>Ascomycota</taxon>
        <taxon>Pezizomycotina</taxon>
        <taxon>Sordariomycetes</taxon>
        <taxon>Hypocreomycetidae</taxon>
        <taxon>Hypocreales</taxon>
        <taxon>Clavicipitaceae</taxon>
        <taxon>Conoideocrella</taxon>
    </lineage>
</organism>
<sequence>MDNHKSFVIDHVRIFTGDKFIESGFLRVNSGRITEVGHGPYREPGPDVRIISRPGDTLIPGLIDAHIHGLGGNVHSLEQSLRFGVTTVCDMHNDPSDNVKLRNLATDPSQKSMYADFKCAGLGAIIDSGWPIPVMKKEFEHIPNGHAICNNIISRWPKLKQPADAEPFVQQQKEKNNASYIKMFHEVGDSIGMDMPNPSPDLQRAVVQAAHKHGLIAVGHAFSYAGAMALIGSGADGLTHMFLDQPPSDEFLRAMLSQNMHCSPTLALCASQTGEDQDFFARFYDDPFAQEMLLNRTPGRPVGFAASETPRSSVNHAYESTKALYKAGVPVVVGTDAAGREIGTPYGLGVHMEMYLLSHKIGMAPADVLKAATTVTADRFGFDDIGRLEPGRKADMVLIRGDVEKTLQDPGTHCLPIATVWREGVLACSFA</sequence>
<dbReference type="GO" id="GO:0016810">
    <property type="term" value="F:hydrolase activity, acting on carbon-nitrogen (but not peptide) bonds"/>
    <property type="evidence" value="ECO:0007669"/>
    <property type="project" value="InterPro"/>
</dbReference>